<reference evidence="2" key="2">
    <citation type="submission" date="2025-09" db="UniProtKB">
        <authorList>
            <consortium name="Ensembl"/>
        </authorList>
    </citation>
    <scope>IDENTIFICATION</scope>
</reference>
<dbReference type="PANTHER" id="PTHR12521">
    <property type="entry name" value="PROTEIN C6ORF130"/>
    <property type="match status" value="1"/>
</dbReference>
<feature type="region of interest" description="Disordered" evidence="1">
    <location>
        <begin position="1"/>
        <end position="35"/>
    </location>
</feature>
<evidence type="ECO:0000313" key="2">
    <source>
        <dbReference type="Ensembl" id="ENSEBUP00000012165.1"/>
    </source>
</evidence>
<feature type="compositionally biased region" description="Polar residues" evidence="1">
    <location>
        <begin position="1"/>
        <end position="21"/>
    </location>
</feature>
<dbReference type="GeneTree" id="ENSGT00940000167094"/>
<proteinExistence type="predicted"/>
<protein>
    <recommendedName>
        <fullName evidence="4">Macro domain-containing protein</fullName>
    </recommendedName>
</protein>
<name>A0A8C4QAS4_EPTBU</name>
<evidence type="ECO:0000256" key="1">
    <source>
        <dbReference type="SAM" id="MobiDB-lite"/>
    </source>
</evidence>
<dbReference type="Proteomes" id="UP000694388">
    <property type="component" value="Unplaced"/>
</dbReference>
<dbReference type="Gene3D" id="3.40.220.10">
    <property type="entry name" value="Leucine Aminopeptidase, subunit E, domain 1"/>
    <property type="match status" value="1"/>
</dbReference>
<dbReference type="Ensembl" id="ENSEBUT00000012741.1">
    <property type="protein sequence ID" value="ENSEBUP00000012165.1"/>
    <property type="gene ID" value="ENSEBUG00000007759.1"/>
</dbReference>
<dbReference type="GO" id="GO:0140291">
    <property type="term" value="P:peptidyl-glutamate ADP-deribosylation"/>
    <property type="evidence" value="ECO:0007669"/>
    <property type="project" value="TreeGrafter"/>
</dbReference>
<dbReference type="InterPro" id="IPR050892">
    <property type="entry name" value="ADP-ribose_metab_enzymes"/>
</dbReference>
<evidence type="ECO:0008006" key="4">
    <source>
        <dbReference type="Google" id="ProtNLM"/>
    </source>
</evidence>
<accession>A0A8C4QAS4</accession>
<sequence>MKLCPSLTSPKRVSPTTTRGTHPNRGHLKGSRTSFTRPLYSGCPTLPDHSSDCSIGAGMVTLFEAKVAGVKDLLSHTRKAGDGVVLKRGNRFVYCLITKDSTLQRLMCTCLEAMRNHCIAHGITKVSVPWNGCGLETLNWEKVLKILEDVFQDTNTNISVFSWLKPQ</sequence>
<reference evidence="2" key="1">
    <citation type="submission" date="2025-08" db="UniProtKB">
        <authorList>
            <consortium name="Ensembl"/>
        </authorList>
    </citation>
    <scope>IDENTIFICATION</scope>
</reference>
<dbReference type="AlphaFoldDB" id="A0A8C4QAS4"/>
<organism evidence="2 3">
    <name type="scientific">Eptatretus burgeri</name>
    <name type="common">Inshore hagfish</name>
    <dbReference type="NCBI Taxonomy" id="7764"/>
    <lineage>
        <taxon>Eukaryota</taxon>
        <taxon>Metazoa</taxon>
        <taxon>Chordata</taxon>
        <taxon>Craniata</taxon>
        <taxon>Vertebrata</taxon>
        <taxon>Cyclostomata</taxon>
        <taxon>Myxini</taxon>
        <taxon>Myxiniformes</taxon>
        <taxon>Myxinidae</taxon>
        <taxon>Eptatretinae</taxon>
        <taxon>Eptatretus</taxon>
    </lineage>
</organism>
<dbReference type="InterPro" id="IPR043472">
    <property type="entry name" value="Macro_dom-like"/>
</dbReference>
<evidence type="ECO:0000313" key="3">
    <source>
        <dbReference type="Proteomes" id="UP000694388"/>
    </source>
</evidence>
<dbReference type="SUPFAM" id="SSF52949">
    <property type="entry name" value="Macro domain-like"/>
    <property type="match status" value="1"/>
</dbReference>
<dbReference type="PANTHER" id="PTHR12521:SF0">
    <property type="entry name" value="ADP-RIBOSE GLYCOHYDROLASE OARD1"/>
    <property type="match status" value="1"/>
</dbReference>
<keyword evidence="3" id="KW-1185">Reference proteome</keyword>